<dbReference type="RefSeq" id="WP_379260606.1">
    <property type="nucleotide sequence ID" value="NZ_JBHUMJ010000002.1"/>
</dbReference>
<organism evidence="1 2">
    <name type="scientific">Paenibacillus shunpengii</name>
    <dbReference type="NCBI Taxonomy" id="2054424"/>
    <lineage>
        <taxon>Bacteria</taxon>
        <taxon>Bacillati</taxon>
        <taxon>Bacillota</taxon>
        <taxon>Bacilli</taxon>
        <taxon>Bacillales</taxon>
        <taxon>Paenibacillaceae</taxon>
        <taxon>Paenibacillus</taxon>
    </lineage>
</organism>
<reference evidence="2" key="1">
    <citation type="journal article" date="2019" name="Int. J. Syst. Evol. Microbiol.">
        <title>The Global Catalogue of Microorganisms (GCM) 10K type strain sequencing project: providing services to taxonomists for standard genome sequencing and annotation.</title>
        <authorList>
            <consortium name="The Broad Institute Genomics Platform"/>
            <consortium name="The Broad Institute Genome Sequencing Center for Infectious Disease"/>
            <person name="Wu L."/>
            <person name="Ma J."/>
        </authorList>
    </citation>
    <scope>NUCLEOTIDE SEQUENCE [LARGE SCALE GENOMIC DNA]</scope>
    <source>
        <strain evidence="2">KCTC 33849</strain>
    </source>
</reference>
<dbReference type="Proteomes" id="UP001597540">
    <property type="component" value="Unassembled WGS sequence"/>
</dbReference>
<accession>A0ABW5SIN9</accession>
<evidence type="ECO:0000313" key="2">
    <source>
        <dbReference type="Proteomes" id="UP001597540"/>
    </source>
</evidence>
<dbReference type="EMBL" id="JBHUMJ010000002">
    <property type="protein sequence ID" value="MFD2699633.1"/>
    <property type="molecule type" value="Genomic_DNA"/>
</dbReference>
<proteinExistence type="predicted"/>
<evidence type="ECO:0000313" key="1">
    <source>
        <dbReference type="EMBL" id="MFD2699633.1"/>
    </source>
</evidence>
<gene>
    <name evidence="1" type="ORF">ACFSVM_04070</name>
</gene>
<sequence>MDSVQYELTVNVDGKPQKLTVEEYTQQGGSIIIKDANGQSHKFTHTLEIKN</sequence>
<comment type="caution">
    <text evidence="1">The sequence shown here is derived from an EMBL/GenBank/DDBJ whole genome shotgun (WGS) entry which is preliminary data.</text>
</comment>
<protein>
    <submittedName>
        <fullName evidence="1">Uncharacterized protein</fullName>
    </submittedName>
</protein>
<name>A0ABW5SIN9_9BACL</name>
<keyword evidence="2" id="KW-1185">Reference proteome</keyword>